<dbReference type="STRING" id="754436.JCM19237_4053"/>
<dbReference type="Proteomes" id="UP000029227">
    <property type="component" value="Unassembled WGS sequence"/>
</dbReference>
<sequence>MCMICAFQFTRCIRKKPHAPAVRTLIEFLKQKEGAFG</sequence>
<evidence type="ECO:0000313" key="2">
    <source>
        <dbReference type="Proteomes" id="UP000029227"/>
    </source>
</evidence>
<comment type="caution">
    <text evidence="1">The sequence shown here is derived from an EMBL/GenBank/DDBJ whole genome shotgun (WGS) entry which is preliminary data.</text>
</comment>
<gene>
    <name evidence="1" type="ORF">JCM19237_4053</name>
</gene>
<proteinExistence type="predicted"/>
<name>A0A090RAS1_9GAMM</name>
<reference evidence="1 2" key="1">
    <citation type="journal article" date="2014" name="Genome Announc.">
        <title>Draft Genome Sequences of Two Vibrionaceae Species, Vibrio ponticus C121 and Photobacterium aphoticum C119, Isolated as Coral Reef Microbiota.</title>
        <authorList>
            <person name="Al-saari N."/>
            <person name="Meirelles P.M."/>
            <person name="Mino S."/>
            <person name="Suda W."/>
            <person name="Oshima K."/>
            <person name="Hattori M."/>
            <person name="Ohkuma M."/>
            <person name="Thompson F.L."/>
            <person name="Gomez-Gil B."/>
            <person name="Sawabe T."/>
            <person name="Sawabe T."/>
        </authorList>
    </citation>
    <scope>NUCLEOTIDE SEQUENCE [LARGE SCALE GENOMIC DNA]</scope>
    <source>
        <strain evidence="1 2">JCM 19237</strain>
    </source>
</reference>
<protein>
    <submittedName>
        <fullName evidence="1">Uncharacterized protein</fullName>
    </submittedName>
</protein>
<accession>A0A090RAS1</accession>
<dbReference type="EMBL" id="BBMN01000005">
    <property type="protein sequence ID" value="GAL04687.1"/>
    <property type="molecule type" value="Genomic_DNA"/>
</dbReference>
<dbReference type="AlphaFoldDB" id="A0A090RAS1"/>
<evidence type="ECO:0000313" key="1">
    <source>
        <dbReference type="EMBL" id="GAL04687.1"/>
    </source>
</evidence>
<organism evidence="1 2">
    <name type="scientific">Photobacterium aphoticum</name>
    <dbReference type="NCBI Taxonomy" id="754436"/>
    <lineage>
        <taxon>Bacteria</taxon>
        <taxon>Pseudomonadati</taxon>
        <taxon>Pseudomonadota</taxon>
        <taxon>Gammaproteobacteria</taxon>
        <taxon>Vibrionales</taxon>
        <taxon>Vibrionaceae</taxon>
        <taxon>Photobacterium</taxon>
    </lineage>
</organism>